<proteinExistence type="predicted"/>
<evidence type="ECO:0000313" key="2">
    <source>
        <dbReference type="Proteomes" id="UP000735302"/>
    </source>
</evidence>
<comment type="caution">
    <text evidence="1">The sequence shown here is derived from an EMBL/GenBank/DDBJ whole genome shotgun (WGS) entry which is preliminary data.</text>
</comment>
<name>A0AAV3ZNK8_9GAST</name>
<accession>A0AAV3ZNK8</accession>
<evidence type="ECO:0000313" key="1">
    <source>
        <dbReference type="EMBL" id="GFN96898.1"/>
    </source>
</evidence>
<dbReference type="AlphaFoldDB" id="A0AAV3ZNK8"/>
<reference evidence="1 2" key="1">
    <citation type="journal article" date="2021" name="Elife">
        <title>Chloroplast acquisition without the gene transfer in kleptoplastic sea slugs, Plakobranchus ocellatus.</title>
        <authorList>
            <person name="Maeda T."/>
            <person name="Takahashi S."/>
            <person name="Yoshida T."/>
            <person name="Shimamura S."/>
            <person name="Takaki Y."/>
            <person name="Nagai Y."/>
            <person name="Toyoda A."/>
            <person name="Suzuki Y."/>
            <person name="Arimoto A."/>
            <person name="Ishii H."/>
            <person name="Satoh N."/>
            <person name="Nishiyama T."/>
            <person name="Hasebe M."/>
            <person name="Maruyama T."/>
            <person name="Minagawa J."/>
            <person name="Obokata J."/>
            <person name="Shigenobu S."/>
        </authorList>
    </citation>
    <scope>NUCLEOTIDE SEQUENCE [LARGE SCALE GENOMIC DNA]</scope>
</reference>
<sequence length="103" mass="11453">MLNLLSTISQYTRRRFMPYSRTHSARFRSTPGGGHALLSNLICAIPQYTGRRIMPDSRNYTARSHSTPGGGSCPTLAITLRDPTVHKEEDHALLSNLICTIPQ</sequence>
<dbReference type="EMBL" id="BLXT01002711">
    <property type="protein sequence ID" value="GFN96898.1"/>
    <property type="molecule type" value="Genomic_DNA"/>
</dbReference>
<gene>
    <name evidence="1" type="ORF">PoB_002340400</name>
</gene>
<organism evidence="1 2">
    <name type="scientific">Plakobranchus ocellatus</name>
    <dbReference type="NCBI Taxonomy" id="259542"/>
    <lineage>
        <taxon>Eukaryota</taxon>
        <taxon>Metazoa</taxon>
        <taxon>Spiralia</taxon>
        <taxon>Lophotrochozoa</taxon>
        <taxon>Mollusca</taxon>
        <taxon>Gastropoda</taxon>
        <taxon>Heterobranchia</taxon>
        <taxon>Euthyneura</taxon>
        <taxon>Panpulmonata</taxon>
        <taxon>Sacoglossa</taxon>
        <taxon>Placobranchoidea</taxon>
        <taxon>Plakobranchidae</taxon>
        <taxon>Plakobranchus</taxon>
    </lineage>
</organism>
<dbReference type="Proteomes" id="UP000735302">
    <property type="component" value="Unassembled WGS sequence"/>
</dbReference>
<protein>
    <submittedName>
        <fullName evidence="1">Uncharacterized protein</fullName>
    </submittedName>
</protein>
<keyword evidence="2" id="KW-1185">Reference proteome</keyword>